<feature type="binding site" evidence="10">
    <location>
        <begin position="190"/>
        <end position="194"/>
    </location>
    <ligand>
        <name>GTP</name>
        <dbReference type="ChEBI" id="CHEBI:37565"/>
    </ligand>
</feature>
<sequence length="526" mass="55146">MFESLQERLGSILNGLTGRGALSEADVSAALREVRRALLEADVALEVVRSFVEKVREKAVGAAVVKSIKPGQMVVKIVHDELVAMLGDEGKAIDLNAPAPVVVMMVGLQGSGKTTTTGKIAKRLTDRQGKKVLMASLDTRRPAAQEQLRQIGEQVKVATLPIVAGQSPVDIAKRAVQAGRLGGHDVVILDTAGRTHIDEPLMVEMADIRKVSSPHEILLVADALTGQDAVNLARNFDERVGITGLVLTRMDGDGRGGAALSMRAVTGKPVKLIGVGEKMDALEEFHPKRIANRILGMGDIVSLVEKASETIDAEKAAAMAKKMQSGKFDLNDLADQLRQMQSMGGMGGIMGMMPGMGKMKDQMASAGFDDKMFKQQLAIIGSMTKAERGNPDLLKHSRKKRIAAGSGTDAAAINKLLKMHRQMADMMKAMGGKGKGGGMMRGLMGGMAQKMGLGGMMPGMGGMPDLSKIDPRQLEELRKQAEAAGMGGGGLPKGLGGLPGGGLPGLPGGPRLPGMGGGLPGLPKKK</sequence>
<dbReference type="HAMAP" id="MF_00306">
    <property type="entry name" value="SRP54"/>
    <property type="match status" value="1"/>
</dbReference>
<dbReference type="KEGG" id="meso:BSQ44_00485"/>
<dbReference type="NCBIfam" id="TIGR00959">
    <property type="entry name" value="ffh"/>
    <property type="match status" value="1"/>
</dbReference>
<feature type="binding site" evidence="10">
    <location>
        <begin position="248"/>
        <end position="251"/>
    </location>
    <ligand>
        <name>GTP</name>
        <dbReference type="ChEBI" id="CHEBI:37565"/>
    </ligand>
</feature>
<evidence type="ECO:0000259" key="12">
    <source>
        <dbReference type="PROSITE" id="PS00300"/>
    </source>
</evidence>
<feature type="region of interest" description="Disordered" evidence="11">
    <location>
        <begin position="483"/>
        <end position="526"/>
    </location>
</feature>
<keyword evidence="5 10" id="KW-0694">RNA-binding</keyword>
<evidence type="ECO:0000256" key="8">
    <source>
        <dbReference type="ARBA" id="ARBA00023274"/>
    </source>
</evidence>
<dbReference type="PANTHER" id="PTHR11564">
    <property type="entry name" value="SIGNAL RECOGNITION PARTICLE 54K PROTEIN SRP54"/>
    <property type="match status" value="1"/>
</dbReference>
<protein>
    <recommendedName>
        <fullName evidence="10">Signal recognition particle protein</fullName>
        <ecNumber evidence="10">3.6.5.4</ecNumber>
    </recommendedName>
    <alternativeName>
        <fullName evidence="10">Fifty-four homolog</fullName>
    </alternativeName>
</protein>
<dbReference type="InterPro" id="IPR022941">
    <property type="entry name" value="SRP54"/>
</dbReference>
<dbReference type="CDD" id="cd18539">
    <property type="entry name" value="SRP_G"/>
    <property type="match status" value="1"/>
</dbReference>
<dbReference type="SMART" id="SM00962">
    <property type="entry name" value="SRP54"/>
    <property type="match status" value="1"/>
</dbReference>
<evidence type="ECO:0000256" key="4">
    <source>
        <dbReference type="ARBA" id="ARBA00022801"/>
    </source>
</evidence>
<keyword evidence="3 10" id="KW-0547">Nucleotide-binding</keyword>
<comment type="function">
    <text evidence="10">Involved in targeting and insertion of nascent membrane proteins into the cytoplasmic membrane. Binds to the hydrophobic signal sequence of the ribosome-nascent chain (RNC) as it emerges from the ribosomes. The SRP-RNC complex is then targeted to the cytoplasmic membrane where it interacts with the SRP receptor FtsY. Interaction with FtsY leads to the transfer of the RNC complex to the Sec translocase for insertion into the membrane, the hydrolysis of GTP by both Ffh and FtsY, and the dissociation of the SRP-FtsY complex into the individual components.</text>
</comment>
<feature type="binding site" evidence="10">
    <location>
        <begin position="107"/>
        <end position="114"/>
    </location>
    <ligand>
        <name>GTP</name>
        <dbReference type="ChEBI" id="CHEBI:37565"/>
    </ligand>
</feature>
<dbReference type="SMART" id="SM00382">
    <property type="entry name" value="AAA"/>
    <property type="match status" value="1"/>
</dbReference>
<evidence type="ECO:0000256" key="3">
    <source>
        <dbReference type="ARBA" id="ARBA00022741"/>
    </source>
</evidence>
<dbReference type="InterPro" id="IPR013822">
    <property type="entry name" value="Signal_recog_particl_SRP54_hlx"/>
</dbReference>
<evidence type="ECO:0000256" key="7">
    <source>
        <dbReference type="ARBA" id="ARBA00023135"/>
    </source>
</evidence>
<proteinExistence type="inferred from homology"/>
<dbReference type="Pfam" id="PF00448">
    <property type="entry name" value="SRP54"/>
    <property type="match status" value="1"/>
</dbReference>
<dbReference type="InterPro" id="IPR004780">
    <property type="entry name" value="SRP"/>
</dbReference>
<evidence type="ECO:0000256" key="1">
    <source>
        <dbReference type="ARBA" id="ARBA00004515"/>
    </source>
</evidence>
<keyword evidence="4 10" id="KW-0378">Hydrolase</keyword>
<dbReference type="InterPro" id="IPR003593">
    <property type="entry name" value="AAA+_ATPase"/>
</dbReference>
<evidence type="ECO:0000313" key="13">
    <source>
        <dbReference type="EMBL" id="APH70025.1"/>
    </source>
</evidence>
<dbReference type="RefSeq" id="WP_072601438.1">
    <property type="nucleotide sequence ID" value="NZ_CP018171.1"/>
</dbReference>
<dbReference type="SUPFAM" id="SSF47446">
    <property type="entry name" value="Signal peptide-binding domain"/>
    <property type="match status" value="1"/>
</dbReference>
<name>A0A1L3SL10_9HYPH</name>
<dbReference type="PROSITE" id="PS00300">
    <property type="entry name" value="SRP54"/>
    <property type="match status" value="1"/>
</dbReference>
<dbReference type="EC" id="3.6.5.4" evidence="10"/>
<dbReference type="GO" id="GO:0008312">
    <property type="term" value="F:7S RNA binding"/>
    <property type="evidence" value="ECO:0007669"/>
    <property type="project" value="InterPro"/>
</dbReference>
<organism evidence="13 14">
    <name type="scientific">Aquibium oceanicum</name>
    <dbReference type="NCBI Taxonomy" id="1670800"/>
    <lineage>
        <taxon>Bacteria</taxon>
        <taxon>Pseudomonadati</taxon>
        <taxon>Pseudomonadota</taxon>
        <taxon>Alphaproteobacteria</taxon>
        <taxon>Hyphomicrobiales</taxon>
        <taxon>Phyllobacteriaceae</taxon>
        <taxon>Aquibium</taxon>
    </lineage>
</organism>
<dbReference type="InterPro" id="IPR042101">
    <property type="entry name" value="SRP54_N_sf"/>
</dbReference>
<dbReference type="SMART" id="SM00963">
    <property type="entry name" value="SRP54_N"/>
    <property type="match status" value="1"/>
</dbReference>
<dbReference type="STRING" id="1670800.BSQ44_00485"/>
<dbReference type="GO" id="GO:0003924">
    <property type="term" value="F:GTPase activity"/>
    <property type="evidence" value="ECO:0007669"/>
    <property type="project" value="UniProtKB-UniRule"/>
</dbReference>
<dbReference type="EMBL" id="CP018171">
    <property type="protein sequence ID" value="APH70025.1"/>
    <property type="molecule type" value="Genomic_DNA"/>
</dbReference>
<dbReference type="Gene3D" id="1.20.120.140">
    <property type="entry name" value="Signal recognition particle SRP54, nucleotide-binding domain"/>
    <property type="match status" value="1"/>
</dbReference>
<keyword evidence="10" id="KW-0963">Cytoplasm</keyword>
<keyword evidence="14" id="KW-1185">Reference proteome</keyword>
<evidence type="ECO:0000256" key="10">
    <source>
        <dbReference type="HAMAP-Rule" id="MF_00306"/>
    </source>
</evidence>
<feature type="domain" description="SRP54-type proteins GTP-binding" evidence="12">
    <location>
        <begin position="269"/>
        <end position="282"/>
    </location>
</feature>
<dbReference type="AlphaFoldDB" id="A0A1L3SL10"/>
<keyword evidence="8 10" id="KW-0687">Ribonucleoprotein</keyword>
<dbReference type="Pfam" id="PF02881">
    <property type="entry name" value="SRP54_N"/>
    <property type="match status" value="1"/>
</dbReference>
<dbReference type="OrthoDB" id="9804720at2"/>
<gene>
    <name evidence="10" type="primary">ffh</name>
    <name evidence="13" type="ORF">BSQ44_00485</name>
</gene>
<dbReference type="InterPro" id="IPR027417">
    <property type="entry name" value="P-loop_NTPase"/>
</dbReference>
<dbReference type="InterPro" id="IPR004125">
    <property type="entry name" value="Signal_recog_particle_SRP54_M"/>
</dbReference>
<comment type="similarity">
    <text evidence="2 10">Belongs to the GTP-binding SRP family. SRP54 subfamily.</text>
</comment>
<dbReference type="Proteomes" id="UP000182840">
    <property type="component" value="Chromosome"/>
</dbReference>
<dbReference type="InterPro" id="IPR036891">
    <property type="entry name" value="Signal_recog_part_SRP54_M_sf"/>
</dbReference>
<keyword evidence="6 10" id="KW-0342">GTP-binding</keyword>
<evidence type="ECO:0000256" key="5">
    <source>
        <dbReference type="ARBA" id="ARBA00022884"/>
    </source>
</evidence>
<dbReference type="Pfam" id="PF02978">
    <property type="entry name" value="SRP_SPB"/>
    <property type="match status" value="1"/>
</dbReference>
<dbReference type="Gene3D" id="3.40.50.300">
    <property type="entry name" value="P-loop containing nucleotide triphosphate hydrolases"/>
    <property type="match status" value="1"/>
</dbReference>
<dbReference type="GO" id="GO:0005886">
    <property type="term" value="C:plasma membrane"/>
    <property type="evidence" value="ECO:0007669"/>
    <property type="project" value="UniProtKB-SubCell"/>
</dbReference>
<comment type="catalytic activity">
    <reaction evidence="9 10">
        <text>GTP + H2O = GDP + phosphate + H(+)</text>
        <dbReference type="Rhea" id="RHEA:19669"/>
        <dbReference type="ChEBI" id="CHEBI:15377"/>
        <dbReference type="ChEBI" id="CHEBI:15378"/>
        <dbReference type="ChEBI" id="CHEBI:37565"/>
        <dbReference type="ChEBI" id="CHEBI:43474"/>
        <dbReference type="ChEBI" id="CHEBI:58189"/>
        <dbReference type="EC" id="3.6.5.4"/>
    </reaction>
</comment>
<feature type="compositionally biased region" description="Gly residues" evidence="11">
    <location>
        <begin position="485"/>
        <end position="508"/>
    </location>
</feature>
<dbReference type="InterPro" id="IPR000897">
    <property type="entry name" value="SRP54_GTPase_dom"/>
</dbReference>
<dbReference type="GO" id="GO:0048500">
    <property type="term" value="C:signal recognition particle"/>
    <property type="evidence" value="ECO:0007669"/>
    <property type="project" value="UniProtKB-UniRule"/>
</dbReference>
<dbReference type="GO" id="GO:0005525">
    <property type="term" value="F:GTP binding"/>
    <property type="evidence" value="ECO:0007669"/>
    <property type="project" value="UniProtKB-UniRule"/>
</dbReference>
<dbReference type="PANTHER" id="PTHR11564:SF5">
    <property type="entry name" value="SIGNAL RECOGNITION PARTICLE SUBUNIT SRP54"/>
    <property type="match status" value="1"/>
</dbReference>
<comment type="subunit">
    <text evidence="10">Part of the signal recognition particle protein translocation system, which is composed of SRP and FtsY. SRP is a ribonucleoprotein composed of Ffh and a 4.5S RNA molecule.</text>
</comment>
<reference evidence="14" key="1">
    <citation type="submission" date="2016-11" db="EMBL/GenBank/DDBJ databases">
        <title>Mesorhizobium oceanicum sp. nov., isolated from deep seawater in South China Sea.</title>
        <authorList>
            <person name="Fu G.-Y."/>
        </authorList>
    </citation>
    <scope>NUCLEOTIDE SEQUENCE [LARGE SCALE GENOMIC DNA]</scope>
    <source>
        <strain evidence="14">B7</strain>
    </source>
</reference>
<evidence type="ECO:0000313" key="14">
    <source>
        <dbReference type="Proteomes" id="UP000182840"/>
    </source>
</evidence>
<accession>A0A1L3SL10</accession>
<comment type="domain">
    <text evidence="10">Composed of three domains: the N-terminal N domain, which is responsible for interactions with the ribosome, the central G domain, which binds GTP, and the C-terminal M domain, which binds the RNA and the signal sequence of the RNC.</text>
</comment>
<dbReference type="SUPFAM" id="SSF52540">
    <property type="entry name" value="P-loop containing nucleoside triphosphate hydrolases"/>
    <property type="match status" value="1"/>
</dbReference>
<comment type="subcellular location">
    <subcellularLocation>
        <location evidence="1">Cell inner membrane</location>
        <topology evidence="1">Peripheral membrane protein</topology>
        <orientation evidence="1">Cytoplasmic side</orientation>
    </subcellularLocation>
    <subcellularLocation>
        <location evidence="10">Cytoplasm</location>
    </subcellularLocation>
    <text evidence="10">The SRP-RNC complex is targeted to the cytoplasmic membrane.</text>
</comment>
<dbReference type="GO" id="GO:0006614">
    <property type="term" value="P:SRP-dependent cotranslational protein targeting to membrane"/>
    <property type="evidence" value="ECO:0007669"/>
    <property type="project" value="InterPro"/>
</dbReference>
<evidence type="ECO:0000256" key="11">
    <source>
        <dbReference type="SAM" id="MobiDB-lite"/>
    </source>
</evidence>
<keyword evidence="7 10" id="KW-0733">Signal recognition particle</keyword>
<evidence type="ECO:0000256" key="6">
    <source>
        <dbReference type="ARBA" id="ARBA00023134"/>
    </source>
</evidence>
<dbReference type="Gene3D" id="1.10.260.30">
    <property type="entry name" value="Signal recognition particle, SRP54 subunit, M-domain"/>
    <property type="match status" value="1"/>
</dbReference>
<evidence type="ECO:0000256" key="2">
    <source>
        <dbReference type="ARBA" id="ARBA00005450"/>
    </source>
</evidence>
<evidence type="ECO:0000256" key="9">
    <source>
        <dbReference type="ARBA" id="ARBA00048027"/>
    </source>
</evidence>